<feature type="compositionally biased region" description="Basic and acidic residues" evidence="5">
    <location>
        <begin position="42"/>
        <end position="60"/>
    </location>
</feature>
<keyword evidence="7" id="KW-1185">Reference proteome</keyword>
<evidence type="ECO:0000313" key="6">
    <source>
        <dbReference type="EMBL" id="ORX96408.1"/>
    </source>
</evidence>
<dbReference type="GO" id="GO:0006457">
    <property type="term" value="P:protein folding"/>
    <property type="evidence" value="ECO:0007669"/>
    <property type="project" value="InterPro"/>
</dbReference>
<dbReference type="InterPro" id="IPR000740">
    <property type="entry name" value="GrpE"/>
</dbReference>
<proteinExistence type="inferred from homology"/>
<protein>
    <recommendedName>
        <fullName evidence="2">GrpE protein homolog, mitochondrial</fullName>
    </recommendedName>
</protein>
<evidence type="ECO:0000256" key="1">
    <source>
        <dbReference type="ARBA" id="ARBA00009054"/>
    </source>
</evidence>
<dbReference type="GO" id="GO:0051082">
    <property type="term" value="F:unfolded protein binding"/>
    <property type="evidence" value="ECO:0007669"/>
    <property type="project" value="TreeGrafter"/>
</dbReference>
<organism evidence="6 7">
    <name type="scientific">Basidiobolus meristosporus CBS 931.73</name>
    <dbReference type="NCBI Taxonomy" id="1314790"/>
    <lineage>
        <taxon>Eukaryota</taxon>
        <taxon>Fungi</taxon>
        <taxon>Fungi incertae sedis</taxon>
        <taxon>Zoopagomycota</taxon>
        <taxon>Entomophthoromycotina</taxon>
        <taxon>Basidiobolomycetes</taxon>
        <taxon>Basidiobolales</taxon>
        <taxon>Basidiobolaceae</taxon>
        <taxon>Basidiobolus</taxon>
    </lineage>
</organism>
<feature type="region of interest" description="Disordered" evidence="5">
    <location>
        <begin position="40"/>
        <end position="81"/>
    </location>
</feature>
<dbReference type="GO" id="GO:0001405">
    <property type="term" value="C:PAM complex, Tim23 associated import motor"/>
    <property type="evidence" value="ECO:0007669"/>
    <property type="project" value="TreeGrafter"/>
</dbReference>
<dbReference type="PRINTS" id="PR00773">
    <property type="entry name" value="GRPEPROTEIN"/>
</dbReference>
<dbReference type="Proteomes" id="UP000193498">
    <property type="component" value="Unassembled WGS sequence"/>
</dbReference>
<dbReference type="SUPFAM" id="SSF51064">
    <property type="entry name" value="Head domain of nucleotide exchange factor GrpE"/>
    <property type="match status" value="1"/>
</dbReference>
<evidence type="ECO:0000256" key="4">
    <source>
        <dbReference type="RuleBase" id="RU004478"/>
    </source>
</evidence>
<sequence length="234" mass="26360">MSLRACVKYLTFSNRSLFSVDRKLLNATSPLSRNLFYYSTKSDGEQEKDAPENVSAKEEPVNPEAAPEEAPGETEKKVDKEKEFNEAKDAYLRCLAEMENIRIRARQEITDTTEKTFLRFANEILPIADILNESLGKVPEESRTEGDSQLSNLCTGVTMIRTELSKTLRRHGVEEYAEVNVEFNPVLHEVAPQSKVSGKVSGVIAEVVKPGYMYKNRVLRPATVIVAEKTEKQE</sequence>
<dbReference type="OrthoDB" id="201635at2759"/>
<dbReference type="AlphaFoldDB" id="A0A1Y1YEL5"/>
<dbReference type="Pfam" id="PF01025">
    <property type="entry name" value="GrpE"/>
    <property type="match status" value="1"/>
</dbReference>
<dbReference type="InParanoid" id="A0A1Y1YEL5"/>
<evidence type="ECO:0000313" key="7">
    <source>
        <dbReference type="Proteomes" id="UP000193498"/>
    </source>
</evidence>
<evidence type="ECO:0000256" key="5">
    <source>
        <dbReference type="SAM" id="MobiDB-lite"/>
    </source>
</evidence>
<dbReference type="GO" id="GO:0051087">
    <property type="term" value="F:protein-folding chaperone binding"/>
    <property type="evidence" value="ECO:0007669"/>
    <property type="project" value="InterPro"/>
</dbReference>
<comment type="similarity">
    <text evidence="1 4">Belongs to the GrpE family.</text>
</comment>
<dbReference type="GO" id="GO:0030150">
    <property type="term" value="P:protein import into mitochondrial matrix"/>
    <property type="evidence" value="ECO:0007669"/>
    <property type="project" value="TreeGrafter"/>
</dbReference>
<dbReference type="HAMAP" id="MF_01151">
    <property type="entry name" value="GrpE"/>
    <property type="match status" value="1"/>
</dbReference>
<dbReference type="Gene3D" id="3.90.20.20">
    <property type="match status" value="1"/>
</dbReference>
<dbReference type="GO" id="GO:0000774">
    <property type="term" value="F:adenyl-nucleotide exchange factor activity"/>
    <property type="evidence" value="ECO:0007669"/>
    <property type="project" value="InterPro"/>
</dbReference>
<accession>A0A1Y1YEL5</accession>
<evidence type="ECO:0000256" key="3">
    <source>
        <dbReference type="ARBA" id="ARBA00023186"/>
    </source>
</evidence>
<dbReference type="SUPFAM" id="SSF58014">
    <property type="entry name" value="Coiled-coil domain of nucleotide exchange factor GrpE"/>
    <property type="match status" value="1"/>
</dbReference>
<dbReference type="PANTHER" id="PTHR21237">
    <property type="entry name" value="GRPE PROTEIN"/>
    <property type="match status" value="1"/>
</dbReference>
<keyword evidence="3" id="KW-0143">Chaperone</keyword>
<dbReference type="STRING" id="1314790.A0A1Y1YEL5"/>
<reference evidence="6 7" key="1">
    <citation type="submission" date="2016-07" db="EMBL/GenBank/DDBJ databases">
        <title>Pervasive Adenine N6-methylation of Active Genes in Fungi.</title>
        <authorList>
            <consortium name="DOE Joint Genome Institute"/>
            <person name="Mondo S.J."/>
            <person name="Dannebaum R.O."/>
            <person name="Kuo R.C."/>
            <person name="Labutti K."/>
            <person name="Haridas S."/>
            <person name="Kuo A."/>
            <person name="Salamov A."/>
            <person name="Ahrendt S.R."/>
            <person name="Lipzen A."/>
            <person name="Sullivan W."/>
            <person name="Andreopoulos W.B."/>
            <person name="Clum A."/>
            <person name="Lindquist E."/>
            <person name="Daum C."/>
            <person name="Ramamoorthy G.K."/>
            <person name="Gryganskyi A."/>
            <person name="Culley D."/>
            <person name="Magnuson J.K."/>
            <person name="James T.Y."/>
            <person name="O'Malley M.A."/>
            <person name="Stajich J.E."/>
            <person name="Spatafora J.W."/>
            <person name="Visel A."/>
            <person name="Grigoriev I.V."/>
        </authorList>
    </citation>
    <scope>NUCLEOTIDE SEQUENCE [LARGE SCALE GENOMIC DNA]</scope>
    <source>
        <strain evidence="6 7">CBS 931.73</strain>
    </source>
</reference>
<dbReference type="EMBL" id="MCFE01000155">
    <property type="protein sequence ID" value="ORX96408.1"/>
    <property type="molecule type" value="Genomic_DNA"/>
</dbReference>
<dbReference type="InterPro" id="IPR009012">
    <property type="entry name" value="GrpE_head"/>
</dbReference>
<dbReference type="PANTHER" id="PTHR21237:SF23">
    <property type="entry name" value="GRPE PROTEIN HOMOLOG, MITOCHONDRIAL"/>
    <property type="match status" value="1"/>
</dbReference>
<name>A0A1Y1YEL5_9FUNG</name>
<dbReference type="GO" id="GO:0042803">
    <property type="term" value="F:protein homodimerization activity"/>
    <property type="evidence" value="ECO:0007669"/>
    <property type="project" value="InterPro"/>
</dbReference>
<gene>
    <name evidence="6" type="ORF">K493DRAFT_217537</name>
</gene>
<dbReference type="Gene3D" id="2.30.22.10">
    <property type="entry name" value="Head domain of nucleotide exchange factor GrpE"/>
    <property type="match status" value="1"/>
</dbReference>
<dbReference type="CDD" id="cd00446">
    <property type="entry name" value="GrpE"/>
    <property type="match status" value="1"/>
</dbReference>
<comment type="caution">
    <text evidence="6">The sequence shown here is derived from an EMBL/GenBank/DDBJ whole genome shotgun (WGS) entry which is preliminary data.</text>
</comment>
<dbReference type="InterPro" id="IPR013805">
    <property type="entry name" value="GrpE_CC"/>
</dbReference>
<evidence type="ECO:0000256" key="2">
    <source>
        <dbReference type="ARBA" id="ARBA00014521"/>
    </source>
</evidence>